<evidence type="ECO:0000256" key="1">
    <source>
        <dbReference type="SAM" id="Phobius"/>
    </source>
</evidence>
<protein>
    <submittedName>
        <fullName evidence="2">Uncharacterized protein</fullName>
    </submittedName>
</protein>
<reference evidence="2" key="2">
    <citation type="submission" date="2020-09" db="EMBL/GenBank/DDBJ databases">
        <authorList>
            <person name="Sun Q."/>
            <person name="Ohkuma M."/>
        </authorList>
    </citation>
    <scope>NUCLEOTIDE SEQUENCE</scope>
    <source>
        <strain evidence="2">JCM 14371</strain>
    </source>
</reference>
<evidence type="ECO:0000313" key="2">
    <source>
        <dbReference type="EMBL" id="GGJ61069.1"/>
    </source>
</evidence>
<dbReference type="AlphaFoldDB" id="A0A917UIP9"/>
<dbReference type="EMBL" id="BMOE01000001">
    <property type="protein sequence ID" value="GGJ61069.1"/>
    <property type="molecule type" value="Genomic_DNA"/>
</dbReference>
<keyword evidence="1" id="KW-0472">Membrane</keyword>
<evidence type="ECO:0000313" key="3">
    <source>
        <dbReference type="Proteomes" id="UP000635726"/>
    </source>
</evidence>
<keyword evidence="3" id="KW-1185">Reference proteome</keyword>
<keyword evidence="1" id="KW-0812">Transmembrane</keyword>
<dbReference type="Proteomes" id="UP000635726">
    <property type="component" value="Unassembled WGS sequence"/>
</dbReference>
<reference evidence="2" key="1">
    <citation type="journal article" date="2014" name="Int. J. Syst. Evol. Microbiol.">
        <title>Complete genome sequence of Corynebacterium casei LMG S-19264T (=DSM 44701T), isolated from a smear-ripened cheese.</title>
        <authorList>
            <consortium name="US DOE Joint Genome Institute (JGI-PGF)"/>
            <person name="Walter F."/>
            <person name="Albersmeier A."/>
            <person name="Kalinowski J."/>
            <person name="Ruckert C."/>
        </authorList>
    </citation>
    <scope>NUCLEOTIDE SEQUENCE</scope>
    <source>
        <strain evidence="2">JCM 14371</strain>
    </source>
</reference>
<name>A0A917UIP9_9DEIO</name>
<feature type="transmembrane region" description="Helical" evidence="1">
    <location>
        <begin position="147"/>
        <end position="166"/>
    </location>
</feature>
<organism evidence="2 3">
    <name type="scientific">Deinococcus aquiradiocola</name>
    <dbReference type="NCBI Taxonomy" id="393059"/>
    <lineage>
        <taxon>Bacteria</taxon>
        <taxon>Thermotogati</taxon>
        <taxon>Deinococcota</taxon>
        <taxon>Deinococci</taxon>
        <taxon>Deinococcales</taxon>
        <taxon>Deinococcaceae</taxon>
        <taxon>Deinococcus</taxon>
    </lineage>
</organism>
<comment type="caution">
    <text evidence="2">The sequence shown here is derived from an EMBL/GenBank/DDBJ whole genome shotgun (WGS) entry which is preliminary data.</text>
</comment>
<feature type="transmembrane region" description="Helical" evidence="1">
    <location>
        <begin position="61"/>
        <end position="83"/>
    </location>
</feature>
<gene>
    <name evidence="2" type="ORF">GCM10008939_01010</name>
</gene>
<sequence length="177" mass="19191">MIPRPAALHPAHPWAFWTFLTALALLTPGLLHPQTWSFLSGVDLIFHEAGHVLFMPFGETLYLMGGSLFQVLLPLALAGVFLWRGEGVSCAALLLWTAQSLGNVSVYVADAQARLLPLLGDDPDSHDWWQLLGSWNALAASHTLGNLLWFLSIVTALAAVWTAYIGTRFGSTGGRNA</sequence>
<dbReference type="RefSeq" id="WP_188960281.1">
    <property type="nucleotide sequence ID" value="NZ_BMOE01000001.1"/>
</dbReference>
<keyword evidence="1" id="KW-1133">Transmembrane helix</keyword>
<proteinExistence type="predicted"/>
<accession>A0A917UIP9</accession>